<dbReference type="Gene3D" id="1.20.1500.20">
    <property type="match status" value="1"/>
</dbReference>
<dbReference type="Pfam" id="PF00271">
    <property type="entry name" value="Helicase_C"/>
    <property type="match status" value="1"/>
</dbReference>
<keyword evidence="6" id="KW-0067">ATP-binding</keyword>
<feature type="domain" description="Helicase ATP-binding" evidence="9">
    <location>
        <begin position="157"/>
        <end position="313"/>
    </location>
</feature>
<dbReference type="InterPro" id="IPR001650">
    <property type="entry name" value="Helicase_C-like"/>
</dbReference>
<evidence type="ECO:0000256" key="4">
    <source>
        <dbReference type="ARBA" id="ARBA00022801"/>
    </source>
</evidence>
<evidence type="ECO:0000256" key="5">
    <source>
        <dbReference type="ARBA" id="ARBA00022806"/>
    </source>
</evidence>
<evidence type="ECO:0000256" key="2">
    <source>
        <dbReference type="ARBA" id="ARBA00010140"/>
    </source>
</evidence>
<feature type="compositionally biased region" description="Basic and acidic residues" evidence="8">
    <location>
        <begin position="10"/>
        <end position="21"/>
    </location>
</feature>
<dbReference type="EMBL" id="JAZGUE010000006">
    <property type="protein sequence ID" value="KAL2265256.1"/>
    <property type="molecule type" value="Genomic_DNA"/>
</dbReference>
<dbReference type="InterPro" id="IPR011545">
    <property type="entry name" value="DEAD/DEAH_box_helicase_dom"/>
</dbReference>
<reference evidence="11 12" key="1">
    <citation type="journal article" date="2024" name="Commun. Biol.">
        <title>Comparative genomic analysis of thermophilic fungi reveals convergent evolutionary adaptations and gene losses.</title>
        <authorList>
            <person name="Steindorff A.S."/>
            <person name="Aguilar-Pontes M.V."/>
            <person name="Robinson A.J."/>
            <person name="Andreopoulos B."/>
            <person name="LaButti K."/>
            <person name="Kuo A."/>
            <person name="Mondo S."/>
            <person name="Riley R."/>
            <person name="Otillar R."/>
            <person name="Haridas S."/>
            <person name="Lipzen A."/>
            <person name="Grimwood J."/>
            <person name="Schmutz J."/>
            <person name="Clum A."/>
            <person name="Reid I.D."/>
            <person name="Moisan M.C."/>
            <person name="Butler G."/>
            <person name="Nguyen T.T.M."/>
            <person name="Dewar K."/>
            <person name="Conant G."/>
            <person name="Drula E."/>
            <person name="Henrissat B."/>
            <person name="Hansel C."/>
            <person name="Singer S."/>
            <person name="Hutchinson M.I."/>
            <person name="de Vries R.P."/>
            <person name="Natvig D.O."/>
            <person name="Powell A.J."/>
            <person name="Tsang A."/>
            <person name="Grigoriev I.V."/>
        </authorList>
    </citation>
    <scope>NUCLEOTIDE SEQUENCE [LARGE SCALE GENOMIC DNA]</scope>
    <source>
        <strain evidence="11 12">ATCC 22073</strain>
    </source>
</reference>
<keyword evidence="3" id="KW-0547">Nucleotide-binding</keyword>
<evidence type="ECO:0000256" key="1">
    <source>
        <dbReference type="ARBA" id="ARBA00004123"/>
    </source>
</evidence>
<dbReference type="SUPFAM" id="SSF52540">
    <property type="entry name" value="P-loop containing nucleoside triphosphate hydrolases"/>
    <property type="match status" value="1"/>
</dbReference>
<evidence type="ECO:0000313" key="12">
    <source>
        <dbReference type="Proteomes" id="UP001600064"/>
    </source>
</evidence>
<dbReference type="InterPro" id="IPR050699">
    <property type="entry name" value="RNA-DNA_Helicase"/>
</dbReference>
<protein>
    <recommendedName>
        <fullName evidence="13">ATP-dependent RNA helicase DOB1</fullName>
    </recommendedName>
</protein>
<organism evidence="11 12">
    <name type="scientific">Remersonia thermophila</name>
    <dbReference type="NCBI Taxonomy" id="72144"/>
    <lineage>
        <taxon>Eukaryota</taxon>
        <taxon>Fungi</taxon>
        <taxon>Dikarya</taxon>
        <taxon>Ascomycota</taxon>
        <taxon>Pezizomycotina</taxon>
        <taxon>Sordariomycetes</taxon>
        <taxon>Sordariomycetidae</taxon>
        <taxon>Sordariales</taxon>
        <taxon>Sordariales incertae sedis</taxon>
        <taxon>Remersonia</taxon>
    </lineage>
</organism>
<dbReference type="SMART" id="SM01142">
    <property type="entry name" value="DSHCT"/>
    <property type="match status" value="1"/>
</dbReference>
<evidence type="ECO:0000256" key="6">
    <source>
        <dbReference type="ARBA" id="ARBA00022840"/>
    </source>
</evidence>
<dbReference type="Pfam" id="PF21408">
    <property type="entry name" value="MTR4-like_stalk"/>
    <property type="match status" value="1"/>
</dbReference>
<dbReference type="Pfam" id="PF00270">
    <property type="entry name" value="DEAD"/>
    <property type="match status" value="1"/>
</dbReference>
<feature type="region of interest" description="Disordered" evidence="8">
    <location>
        <begin position="363"/>
        <end position="391"/>
    </location>
</feature>
<dbReference type="GeneID" id="98127702"/>
<dbReference type="PANTHER" id="PTHR12131:SF7">
    <property type="entry name" value="EXOSOME RNA HELICASE MTR4"/>
    <property type="match status" value="1"/>
</dbReference>
<dbReference type="CDD" id="cd18795">
    <property type="entry name" value="SF2_C_Ski2"/>
    <property type="match status" value="1"/>
</dbReference>
<feature type="domain" description="Helicase C-terminal" evidence="10">
    <location>
        <begin position="420"/>
        <end position="599"/>
    </location>
</feature>
<evidence type="ECO:0000259" key="10">
    <source>
        <dbReference type="PROSITE" id="PS51194"/>
    </source>
</evidence>
<comment type="subcellular location">
    <subcellularLocation>
        <location evidence="1">Nucleus</location>
    </subcellularLocation>
</comment>
<accession>A0ABR4D4H1</accession>
<dbReference type="InterPro" id="IPR012961">
    <property type="entry name" value="Ski2/MTR4_C"/>
</dbReference>
<proteinExistence type="inferred from homology"/>
<dbReference type="Proteomes" id="UP001600064">
    <property type="component" value="Unassembled WGS sequence"/>
</dbReference>
<dbReference type="CDD" id="cd18024">
    <property type="entry name" value="DEXHc_Mtr4-like"/>
    <property type="match status" value="1"/>
</dbReference>
<dbReference type="InterPro" id="IPR025696">
    <property type="entry name" value="Beta-barrel_MTR4"/>
</dbReference>
<keyword evidence="12" id="KW-1185">Reference proteome</keyword>
<evidence type="ECO:0000256" key="8">
    <source>
        <dbReference type="SAM" id="MobiDB-lite"/>
    </source>
</evidence>
<dbReference type="PANTHER" id="PTHR12131">
    <property type="entry name" value="ATP-DEPENDENT RNA AND DNA HELICASE"/>
    <property type="match status" value="1"/>
</dbReference>
<dbReference type="Gene3D" id="1.10.3380.30">
    <property type="match status" value="1"/>
</dbReference>
<comment type="similarity">
    <text evidence="2">Belongs to the helicase family. SKI2 subfamily.</text>
</comment>
<dbReference type="Gene3D" id="3.40.50.300">
    <property type="entry name" value="P-loop containing nucleotide triphosphate hydrolases"/>
    <property type="match status" value="2"/>
</dbReference>
<sequence>MDDLFSVFEEQPRAPKRKADSDVDMSDGAGPGSEQPPKATKEAAADGGNDDDDNDKPTHGDAEAPAENKRRKVELNEAAPIMADTFETAESREVTAAQGFAPTADEGNLVLSHNIKHQVALPPDLDYEYIPLSEHKPPAEPARTYPFRLDPFQALSVAAIEREESVLVSAHTSAGKTVVAEYAIAQCLKRNQRVIYTSPIKALSNQKYRDFHAEFGDVGLMTGDVTINPTASCLVMTTEILRSMLYRGSEIMREVAWVIFDEIHYMRDKTRGVVWEETIILLPDKVRYVFLSATIPNAFQFAEWIAKIHRQACHVVYTDFRPTPLQNYFFPSGSKGIYLVVDEKGTFKENNFNQAMAAIEASKGADPADWSAKQKGRGKNKRTDKGDNPEDDKSDIWRIIRMVIKKNFHPVIVFNFAKRECEQLALKISAMKFNAPDEEAMVNQVFDNAVRQLSDDDKNLPQLAHILPLLRKGIGVHHSGLLPILKETIEILFQEGLIKVLFATETFSIGLNMPARTVVFTQVTKWDGVQRRPLTSSEYIQMAGRAGRRGLDDRGIVIMMVDDKLEPDVARAVVVGQQDRLNSAFCLGYNMILNLLRIEAVSPEYMLERCFLQFQASSRLPELERELLALQRERDAMMIPDESAIKDYRSVRQQLEGYRKDMRAVMQHPTYCIKFMKPGRVVEIETPAGTAYGWGIVVDFRARKPPKKGQPDHPPQESYFLDVLLRIASDAPYNGGGPSKHDEAVPEGVLPPPPGDEGRWVVVPCLLTCLKSISQCLTKVPQELRTAEDRAHYAGVTAELQKRFPDGLPLIDPVDGMKIRDESFKKLLRKIEVLESRLLSNPLHSSPHLDELWARYDAKVALGDRIKETKRAMAKMQSISQLDELKSRKRVLRRLGFINEAEVVQMKARVACEISSTEGHELLLAELLFNRFFNDLSPEVCAAVLSVFIFDEKLETTELKDELAKPFREIQARARVIAKVSAESKLDVNEDEYVQSLKWQLMETVLAWANGRPFSEICKMTNAYEGSLIRLFRRLEELLRQMAEAAKVMGSDELKEKFELSLSKIRRDIVSFNSLYL</sequence>
<keyword evidence="5" id="KW-0347">Helicase</keyword>
<dbReference type="SMART" id="SM00490">
    <property type="entry name" value="HELICc"/>
    <property type="match status" value="1"/>
</dbReference>
<keyword evidence="7" id="KW-0539">Nucleus</keyword>
<evidence type="ECO:0008006" key="13">
    <source>
        <dbReference type="Google" id="ProtNLM"/>
    </source>
</evidence>
<comment type="caution">
    <text evidence="11">The sequence shown here is derived from an EMBL/GenBank/DDBJ whole genome shotgun (WGS) entry which is preliminary data.</text>
</comment>
<feature type="compositionally biased region" description="Basic and acidic residues" evidence="8">
    <location>
        <begin position="55"/>
        <end position="68"/>
    </location>
</feature>
<dbReference type="InterPro" id="IPR027417">
    <property type="entry name" value="P-loop_NTPase"/>
</dbReference>
<dbReference type="InterPro" id="IPR014001">
    <property type="entry name" value="Helicase_ATP-bd"/>
</dbReference>
<keyword evidence="4" id="KW-0378">Hydrolase</keyword>
<evidence type="ECO:0000256" key="3">
    <source>
        <dbReference type="ARBA" id="ARBA00022741"/>
    </source>
</evidence>
<dbReference type="Pfam" id="PF13234">
    <property type="entry name" value="MTR4_beta-barrel"/>
    <property type="match status" value="1"/>
</dbReference>
<dbReference type="SMART" id="SM00487">
    <property type="entry name" value="DEXDc"/>
    <property type="match status" value="1"/>
</dbReference>
<dbReference type="CDD" id="cd13154">
    <property type="entry name" value="KOW_Mtr4"/>
    <property type="match status" value="1"/>
</dbReference>
<evidence type="ECO:0000256" key="7">
    <source>
        <dbReference type="ARBA" id="ARBA00023242"/>
    </source>
</evidence>
<dbReference type="RefSeq" id="XP_070863983.1">
    <property type="nucleotide sequence ID" value="XM_071013058.1"/>
</dbReference>
<name>A0ABR4D4H1_9PEZI</name>
<dbReference type="InterPro" id="IPR016438">
    <property type="entry name" value="SKI2-like"/>
</dbReference>
<dbReference type="PIRSF" id="PIRSF005198">
    <property type="entry name" value="Antiviral_helicase_SKI2"/>
    <property type="match status" value="1"/>
</dbReference>
<evidence type="ECO:0000259" key="9">
    <source>
        <dbReference type="PROSITE" id="PS51192"/>
    </source>
</evidence>
<gene>
    <name evidence="11" type="ORF">VTJ83DRAFT_6356</name>
</gene>
<dbReference type="Pfam" id="PF08148">
    <property type="entry name" value="DSHCT"/>
    <property type="match status" value="1"/>
</dbReference>
<dbReference type="PROSITE" id="PS51192">
    <property type="entry name" value="HELICASE_ATP_BIND_1"/>
    <property type="match status" value="1"/>
</dbReference>
<dbReference type="Gene3D" id="2.40.30.300">
    <property type="match status" value="1"/>
</dbReference>
<feature type="region of interest" description="Disordered" evidence="8">
    <location>
        <begin position="1"/>
        <end position="75"/>
    </location>
</feature>
<dbReference type="PROSITE" id="PS51194">
    <property type="entry name" value="HELICASE_CTER"/>
    <property type="match status" value="1"/>
</dbReference>
<evidence type="ECO:0000313" key="11">
    <source>
        <dbReference type="EMBL" id="KAL2265256.1"/>
    </source>
</evidence>
<dbReference type="InterPro" id="IPR048392">
    <property type="entry name" value="MTR4-like_stalk"/>
</dbReference>